<dbReference type="Gene3D" id="2.60.40.150">
    <property type="entry name" value="C2 domain"/>
    <property type="match status" value="1"/>
</dbReference>
<dbReference type="CDD" id="cd00030">
    <property type="entry name" value="C2"/>
    <property type="match status" value="1"/>
</dbReference>
<protein>
    <recommendedName>
        <fullName evidence="1">C2 domain-containing protein</fullName>
    </recommendedName>
</protein>
<evidence type="ECO:0000313" key="3">
    <source>
        <dbReference type="Proteomes" id="UP001470230"/>
    </source>
</evidence>
<evidence type="ECO:0000313" key="2">
    <source>
        <dbReference type="EMBL" id="KAK8847134.1"/>
    </source>
</evidence>
<accession>A0ABR2HH18</accession>
<dbReference type="InterPro" id="IPR035892">
    <property type="entry name" value="C2_domain_sf"/>
</dbReference>
<evidence type="ECO:0000259" key="1">
    <source>
        <dbReference type="PROSITE" id="PS50004"/>
    </source>
</evidence>
<dbReference type="SUPFAM" id="SSF49562">
    <property type="entry name" value="C2 domain (Calcium/lipid-binding domain, CaLB)"/>
    <property type="match status" value="1"/>
</dbReference>
<comment type="caution">
    <text evidence="2">The sequence shown here is derived from an EMBL/GenBank/DDBJ whole genome shotgun (WGS) entry which is preliminary data.</text>
</comment>
<dbReference type="EMBL" id="JAPFFF010000028">
    <property type="protein sequence ID" value="KAK8847134.1"/>
    <property type="molecule type" value="Genomic_DNA"/>
</dbReference>
<sequence length="575" mass="66356">MIHVKVLQADNLPVLNKKSRKTRIYCFSSSSSHYFYGSFKSKESTTNPQWHGEFDADLFRCSKLTFLLYSSRLLSHEEFLGRVDVDIVDFFQQKSGKKILSSDNDSLGCSFPITSCSSSNASLILSFSYNQIDYPPMNSHSIPDPIIHLWPTFSLSDQNIPIEVELLQAYFVKGKKNGLNGLYYNFNTQTSWESVGSSSLNTYIFNPTGPSQIHTFSPHRIDSKYEFFIVNNNSNFKGVVTLNFLCEREGSQKIVKNQRFILPHEKHTKNGIMKTVDVNCEPNTKILAPILMYCQCKSFKNDKIEFATIPSIKSDISDSSSNFCADVIEKAKATVNKFNNVTFHQTNVMNNNEKHSLIKIFTDLNLRICFNLRIYIGGLYEHKDREGSKKYYWEMQFAVFDKETLLRCHEIEKSLTKKPNLVSPILNNGKPLYGMKWNSYVNLNLDKIDMNKVILFIIHCDASLESATTDGFYLISQMDGDTESLLFRNMVFVDKKHSHYLVCFRLEFVDDGWEIFPMRYHFAKKKKMNPVIDSLFANNWVLPDALVNPVNPRNFISEEEEEEEEEAEIIENNEL</sequence>
<proteinExistence type="predicted"/>
<dbReference type="InterPro" id="IPR000008">
    <property type="entry name" value="C2_dom"/>
</dbReference>
<dbReference type="Proteomes" id="UP001470230">
    <property type="component" value="Unassembled WGS sequence"/>
</dbReference>
<organism evidence="2 3">
    <name type="scientific">Tritrichomonas musculus</name>
    <dbReference type="NCBI Taxonomy" id="1915356"/>
    <lineage>
        <taxon>Eukaryota</taxon>
        <taxon>Metamonada</taxon>
        <taxon>Parabasalia</taxon>
        <taxon>Tritrichomonadida</taxon>
        <taxon>Tritrichomonadidae</taxon>
        <taxon>Tritrichomonas</taxon>
    </lineage>
</organism>
<dbReference type="PROSITE" id="PS50004">
    <property type="entry name" value="C2"/>
    <property type="match status" value="1"/>
</dbReference>
<keyword evidence="3" id="KW-1185">Reference proteome</keyword>
<feature type="domain" description="C2" evidence="1">
    <location>
        <begin position="1"/>
        <end position="100"/>
    </location>
</feature>
<dbReference type="Pfam" id="PF00168">
    <property type="entry name" value="C2"/>
    <property type="match status" value="1"/>
</dbReference>
<gene>
    <name evidence="2" type="ORF">M9Y10_019715</name>
</gene>
<reference evidence="2 3" key="1">
    <citation type="submission" date="2024-04" db="EMBL/GenBank/DDBJ databases">
        <title>Tritrichomonas musculus Genome.</title>
        <authorList>
            <person name="Alves-Ferreira E."/>
            <person name="Grigg M."/>
            <person name="Lorenzi H."/>
            <person name="Galac M."/>
        </authorList>
    </citation>
    <scope>NUCLEOTIDE SEQUENCE [LARGE SCALE GENOMIC DNA]</scope>
    <source>
        <strain evidence="2 3">EAF2021</strain>
    </source>
</reference>
<name>A0ABR2HH18_9EUKA</name>